<sequence>MTNPSIIQPDYLFEVSWEVCNKVGGIYAVLATKAPIIERNFHERLMMIGPDVWKGTGDHPEFIEDKTLFKVWRQYVDQEGLKIKIGRWNIQGNPIAILVDFTPFFFEKNEIFKHFWIKYQLDSLNGQWDYIEPAMFGYAAGKVIESFYRCHINSTDRVVAQFHEWMTGTGLLYLEEKVPQVATVFTTHATVTGRVIAGKGLPFYQHLGQYNPEQIARESNVLSKHSLEKITAQNADCFTTVSEMTARECEKMLGKYPDLITPNGFDNSMVPVPPHLDNQRELARKRIIHVAEGLFNQKFPLDSLLIIKSGRNEFKNKGIDVFIDTLAEIRNHRAPAKKVIALIFVPGHHTGPRKELVDRISQPNFEHPKPTELLTHHLQGVETDPIMQRIKKMELNQSLDENLKVIFVPTYLDGNDGIFNMPYYDLLMGFDLAVFPSFYEPWGYTPLESLAFYIPALTTDVSGFGTALLQLKEKAQRGVYVIERNEGNDQEVVKKIADIIEDFSKKSVAEIMEIREDARRISQFFLWEKQIKYYEQAFNLALEISSERDSLYRDKPQAVPLEPVEIMESKPVWREVTVKSALPFALRGLQRLSTNLWWSWNEPAKALFEEASQETWIKCHQNPLAFLQSLHYSVIEKLANNAAYTQKLEEVMREFEKYMNAPLIDKGLVAYFSMEYGIHNTLKLYSGGLGILAGDFLKEASDSGLPMVGLGLMYKNGYFKQRLSIYGEQLMEPAGMDFSTLPIQQVTNKENQVLKIALPFPGRTVNAQVWKLEIGRVQLFLLDSFLEENQQEDKWITTQLYGGIQENRLRQELLLGLGGIQVLEALDIHPEVYHCNEGHAAFVGIARLQSLILNDNLSFEEAVEVVRTSSLFTTHTSVPAAIDKFSEELLRPYISHFSQQFNIPWETLMNLGRAKENLLEESFSMTNLAMKLSQEVNAVSRIHQKVSCQLFQDLWKDYLPEELHIGYVTNGVHYDTWTAPAWKVLYEKYFEEGFHKNAKYWEKIYDVPDQEIWNTNVQLKRELLTSIKERLTETMRQRHESPRKIREAISQIREDALVIGFARRFVTYKRPELILTDLNRLQRILNKESNPVLLFFAGKAHPQDKVSIELIKRVHETSLGGGLRNKIFFLEDYDMNLAKLMVQGVDLWMNTPNRQKEASGTSGMKALLNGTLNFSVLDGWWAEAYDEKMGWALDLEAEYERQDFQNELDSDKIYKTLENEIIPLFFKRNSEDLPVTWIQLIKAAISVAPHFTMHRTLMDYQHNFYNKLLEKGQRMRADGFAAAKELALWKKKVWRNWNDLDVLRISPEIISDWSKEVDIKLTLNMGDFTINDIGVEMIILRKKHIDSEDGHRTFELCAHEIGKEKVVFEGQIPALQPGNYEYSFRIYPKNPLLTHRQDFPLVRWV</sequence>
<name>A0ABV5J5Y2_9BACT</name>
<evidence type="ECO:0000256" key="3">
    <source>
        <dbReference type="ARBA" id="ARBA00006047"/>
    </source>
</evidence>
<dbReference type="Pfam" id="PF11897">
    <property type="entry name" value="DUF3417"/>
    <property type="match status" value="1"/>
</dbReference>
<gene>
    <name evidence="12" type="primary">glgP</name>
    <name evidence="12" type="ORF">ACFFUR_10525</name>
</gene>
<dbReference type="PANTHER" id="PTHR42655">
    <property type="entry name" value="GLYCOGEN PHOSPHORYLASE"/>
    <property type="match status" value="1"/>
</dbReference>
<evidence type="ECO:0000256" key="1">
    <source>
        <dbReference type="ARBA" id="ARBA00001275"/>
    </source>
</evidence>
<keyword evidence="7" id="KW-0808">Transferase</keyword>
<dbReference type="EMBL" id="JBHMEW010000059">
    <property type="protein sequence ID" value="MFB9212241.1"/>
    <property type="molecule type" value="Genomic_DNA"/>
</dbReference>
<evidence type="ECO:0000256" key="6">
    <source>
        <dbReference type="ARBA" id="ARBA00022676"/>
    </source>
</evidence>
<evidence type="ECO:0000256" key="7">
    <source>
        <dbReference type="ARBA" id="ARBA00022679"/>
    </source>
</evidence>
<evidence type="ECO:0000256" key="8">
    <source>
        <dbReference type="ARBA" id="ARBA00022898"/>
    </source>
</evidence>
<evidence type="ECO:0000256" key="2">
    <source>
        <dbReference type="ARBA" id="ARBA00001933"/>
    </source>
</evidence>
<dbReference type="Pfam" id="PF00343">
    <property type="entry name" value="Phosphorylase"/>
    <property type="match status" value="1"/>
</dbReference>
<evidence type="ECO:0000256" key="5">
    <source>
        <dbReference type="ARBA" id="ARBA00022533"/>
    </source>
</evidence>
<keyword evidence="13" id="KW-1185">Reference proteome</keyword>
<accession>A0ABV5J5Y2</accession>
<evidence type="ECO:0000256" key="4">
    <source>
        <dbReference type="ARBA" id="ARBA00012591"/>
    </source>
</evidence>
<dbReference type="InterPro" id="IPR011834">
    <property type="entry name" value="Agluc_phsphrylas"/>
</dbReference>
<keyword evidence="6" id="KW-0328">Glycosyltransferase</keyword>
<dbReference type="InterPro" id="IPR052182">
    <property type="entry name" value="Glycogen/Maltodextrin_Phosph"/>
</dbReference>
<dbReference type="Gene3D" id="3.40.50.2000">
    <property type="entry name" value="Glycogen Phosphorylase B"/>
    <property type="match status" value="4"/>
</dbReference>
<dbReference type="PANTHER" id="PTHR42655:SF1">
    <property type="entry name" value="GLYCOGEN PHOSPHORYLASE"/>
    <property type="match status" value="1"/>
</dbReference>
<evidence type="ECO:0000256" key="10">
    <source>
        <dbReference type="ARBA" id="ARBA00025174"/>
    </source>
</evidence>
<evidence type="ECO:0000256" key="9">
    <source>
        <dbReference type="ARBA" id="ARBA00023277"/>
    </source>
</evidence>
<dbReference type="EC" id="2.4.1.1" evidence="4"/>
<keyword evidence="8" id="KW-0663">Pyridoxal phosphate</keyword>
<proteinExistence type="inferred from homology"/>
<evidence type="ECO:0000313" key="13">
    <source>
        <dbReference type="Proteomes" id="UP001589654"/>
    </source>
</evidence>
<dbReference type="RefSeq" id="WP_290246501.1">
    <property type="nucleotide sequence ID" value="NZ_JAUFQT010000001.1"/>
</dbReference>
<feature type="domain" description="DUF3417" evidence="11">
    <location>
        <begin position="582"/>
        <end position="682"/>
    </location>
</feature>
<evidence type="ECO:0000313" key="12">
    <source>
        <dbReference type="EMBL" id="MFB9212241.1"/>
    </source>
</evidence>
<comment type="function">
    <text evidence="10">Phosphorylase is an important allosteric enzyme in carbohydrate metabolism. Enzymes from different sources differ in their regulatory mechanisms and in their natural substrates. However, all known phosphorylases share catalytic and structural properties.</text>
</comment>
<organism evidence="12 13">
    <name type="scientific">Echinicola jeungdonensis</name>
    <dbReference type="NCBI Taxonomy" id="709343"/>
    <lineage>
        <taxon>Bacteria</taxon>
        <taxon>Pseudomonadati</taxon>
        <taxon>Bacteroidota</taxon>
        <taxon>Cytophagia</taxon>
        <taxon>Cytophagales</taxon>
        <taxon>Cyclobacteriaceae</taxon>
        <taxon>Echinicola</taxon>
    </lineage>
</organism>
<dbReference type="InterPro" id="IPR035090">
    <property type="entry name" value="Pyridoxal_P_attach_site"/>
</dbReference>
<comment type="similarity">
    <text evidence="3">Belongs to the glycogen phosphorylase family.</text>
</comment>
<comment type="cofactor">
    <cofactor evidence="2">
        <name>pyridoxal 5'-phosphate</name>
        <dbReference type="ChEBI" id="CHEBI:597326"/>
    </cofactor>
</comment>
<comment type="catalytic activity">
    <reaction evidence="1">
        <text>[(1-&gt;4)-alpha-D-glucosyl](n) + phosphate = [(1-&gt;4)-alpha-D-glucosyl](n-1) + alpha-D-glucose 1-phosphate</text>
        <dbReference type="Rhea" id="RHEA:41732"/>
        <dbReference type="Rhea" id="RHEA-COMP:9584"/>
        <dbReference type="Rhea" id="RHEA-COMP:9586"/>
        <dbReference type="ChEBI" id="CHEBI:15444"/>
        <dbReference type="ChEBI" id="CHEBI:43474"/>
        <dbReference type="ChEBI" id="CHEBI:58601"/>
        <dbReference type="EC" id="2.4.1.1"/>
    </reaction>
</comment>
<reference evidence="12 13" key="1">
    <citation type="submission" date="2024-09" db="EMBL/GenBank/DDBJ databases">
        <authorList>
            <person name="Sun Q."/>
            <person name="Mori K."/>
        </authorList>
    </citation>
    <scope>NUCLEOTIDE SEQUENCE [LARGE SCALE GENOMIC DNA]</scope>
    <source>
        <strain evidence="12 13">CECT 7682</strain>
    </source>
</reference>
<comment type="caution">
    <text evidence="12">The sequence shown here is derived from an EMBL/GenBank/DDBJ whole genome shotgun (WGS) entry which is preliminary data.</text>
</comment>
<dbReference type="Proteomes" id="UP001589654">
    <property type="component" value="Unassembled WGS sequence"/>
</dbReference>
<keyword evidence="5" id="KW-0021">Allosteric enzyme</keyword>
<dbReference type="Pfam" id="PF05693">
    <property type="entry name" value="Glycogen_syn"/>
    <property type="match status" value="2"/>
</dbReference>
<keyword evidence="9" id="KW-0119">Carbohydrate metabolism</keyword>
<dbReference type="InterPro" id="IPR000811">
    <property type="entry name" value="Glyco_trans_35"/>
</dbReference>
<dbReference type="SUPFAM" id="SSF53756">
    <property type="entry name" value="UDP-Glycosyltransferase/glycogen phosphorylase"/>
    <property type="match status" value="2"/>
</dbReference>
<dbReference type="PROSITE" id="PS00102">
    <property type="entry name" value="PHOSPHORYLASE"/>
    <property type="match status" value="1"/>
</dbReference>
<dbReference type="NCBIfam" id="TIGR02094">
    <property type="entry name" value="more_P_ylases"/>
    <property type="match status" value="1"/>
</dbReference>
<evidence type="ECO:0000259" key="11">
    <source>
        <dbReference type="Pfam" id="PF11897"/>
    </source>
</evidence>
<dbReference type="InterPro" id="IPR008631">
    <property type="entry name" value="Glycogen_synth"/>
</dbReference>
<dbReference type="InterPro" id="IPR024517">
    <property type="entry name" value="Glycogen_phosphorylase_DUF3417"/>
</dbReference>
<protein>
    <recommendedName>
        <fullName evidence="4">glycogen phosphorylase</fullName>
        <ecNumber evidence="4">2.4.1.1</ecNumber>
    </recommendedName>
</protein>